<dbReference type="HOGENOM" id="CLU_053907_0_0_1"/>
<comment type="subcellular location">
    <subcellularLocation>
        <location evidence="1">Nucleus</location>
    </subcellularLocation>
</comment>
<keyword evidence="4" id="KW-1185">Reference proteome</keyword>
<dbReference type="SUPFAM" id="SSF48150">
    <property type="entry name" value="DNA-glycosylase"/>
    <property type="match status" value="1"/>
</dbReference>
<reference evidence="3 4" key="1">
    <citation type="submission" date="2014-04" db="EMBL/GenBank/DDBJ databases">
        <title>Evolutionary Origins and Diversification of the Mycorrhizal Mutualists.</title>
        <authorList>
            <consortium name="DOE Joint Genome Institute"/>
            <consortium name="Mycorrhizal Genomics Consortium"/>
            <person name="Kohler A."/>
            <person name="Kuo A."/>
            <person name="Nagy L.G."/>
            <person name="Floudas D."/>
            <person name="Copeland A."/>
            <person name="Barry K.W."/>
            <person name="Cichocki N."/>
            <person name="Veneault-Fourrey C."/>
            <person name="LaButti K."/>
            <person name="Lindquist E.A."/>
            <person name="Lipzen A."/>
            <person name="Lundell T."/>
            <person name="Morin E."/>
            <person name="Murat C."/>
            <person name="Riley R."/>
            <person name="Ohm R."/>
            <person name="Sun H."/>
            <person name="Tunlid A."/>
            <person name="Henrissat B."/>
            <person name="Grigoriev I.V."/>
            <person name="Hibbett D.S."/>
            <person name="Martin F."/>
        </authorList>
    </citation>
    <scope>NUCLEOTIDE SEQUENCE [LARGE SCALE GENOMIC DNA]</scope>
    <source>
        <strain evidence="3 4">Koide BX008</strain>
    </source>
</reference>
<organism evidence="3 4">
    <name type="scientific">Amanita muscaria (strain Koide BX008)</name>
    <dbReference type="NCBI Taxonomy" id="946122"/>
    <lineage>
        <taxon>Eukaryota</taxon>
        <taxon>Fungi</taxon>
        <taxon>Dikarya</taxon>
        <taxon>Basidiomycota</taxon>
        <taxon>Agaricomycotina</taxon>
        <taxon>Agaricomycetes</taxon>
        <taxon>Agaricomycetidae</taxon>
        <taxon>Agaricales</taxon>
        <taxon>Pluteineae</taxon>
        <taxon>Amanitaceae</taxon>
        <taxon>Amanita</taxon>
    </lineage>
</organism>
<dbReference type="GO" id="GO:0003824">
    <property type="term" value="F:catalytic activity"/>
    <property type="evidence" value="ECO:0007669"/>
    <property type="project" value="InterPro"/>
</dbReference>
<proteinExistence type="predicted"/>
<sequence>MEANPLYLFYFRKLGSLKPVLIQESLAEDPWKLLIAVTLLNKTTGKVAIPVFWSILDRWPTPFLLSRADEADLTDALRRVGTQSVRAKRLIQLSFNYMLDPPRDYDLRPTRHKIFYTRKRYPATQISHLPGVGAYALDSYRIFCCSLSASTAEEWKYVMPTDKQLIRYLASIISTDKWKWAYEERQEWTPEQGASGPLTIPCLKSLVDELRAFKAKDSS</sequence>
<dbReference type="GO" id="GO:0005634">
    <property type="term" value="C:nucleus"/>
    <property type="evidence" value="ECO:0007669"/>
    <property type="project" value="UniProtKB-SubCell"/>
</dbReference>
<accession>A0A0C2S660</accession>
<evidence type="ECO:0000256" key="1">
    <source>
        <dbReference type="ARBA" id="ARBA00004123"/>
    </source>
</evidence>
<dbReference type="PANTHER" id="PTHR15074:SF0">
    <property type="entry name" value="METHYL-CPG-BINDING DOMAIN PROTEIN 4-LIKE PROTEIN"/>
    <property type="match status" value="1"/>
</dbReference>
<dbReference type="AlphaFoldDB" id="A0A0C2S660"/>
<evidence type="ECO:0008006" key="5">
    <source>
        <dbReference type="Google" id="ProtNLM"/>
    </source>
</evidence>
<dbReference type="InParanoid" id="A0A0C2S660"/>
<gene>
    <name evidence="3" type="ORF">M378DRAFT_86824</name>
</gene>
<protein>
    <recommendedName>
        <fullName evidence="5">HhH-GPD domain-containing protein</fullName>
    </recommendedName>
</protein>
<dbReference type="PANTHER" id="PTHR15074">
    <property type="entry name" value="METHYL-CPG-BINDING PROTEIN"/>
    <property type="match status" value="1"/>
</dbReference>
<keyword evidence="2" id="KW-0539">Nucleus</keyword>
<dbReference type="Proteomes" id="UP000054549">
    <property type="component" value="Unassembled WGS sequence"/>
</dbReference>
<name>A0A0C2S660_AMAMK</name>
<dbReference type="GO" id="GO:0006281">
    <property type="term" value="P:DNA repair"/>
    <property type="evidence" value="ECO:0007669"/>
    <property type="project" value="InterPro"/>
</dbReference>
<evidence type="ECO:0000313" key="3">
    <source>
        <dbReference type="EMBL" id="KIL58235.1"/>
    </source>
</evidence>
<dbReference type="GO" id="GO:0003677">
    <property type="term" value="F:DNA binding"/>
    <property type="evidence" value="ECO:0007669"/>
    <property type="project" value="InterPro"/>
</dbReference>
<evidence type="ECO:0000256" key="2">
    <source>
        <dbReference type="ARBA" id="ARBA00023242"/>
    </source>
</evidence>
<evidence type="ECO:0000313" key="4">
    <source>
        <dbReference type="Proteomes" id="UP000054549"/>
    </source>
</evidence>
<dbReference type="InterPro" id="IPR045138">
    <property type="entry name" value="MeCP2/MBD4"/>
</dbReference>
<dbReference type="InterPro" id="IPR011257">
    <property type="entry name" value="DNA_glycosylase"/>
</dbReference>
<dbReference type="EMBL" id="KN818344">
    <property type="protein sequence ID" value="KIL58235.1"/>
    <property type="molecule type" value="Genomic_DNA"/>
</dbReference>
<dbReference type="OrthoDB" id="10265068at2759"/>
<dbReference type="STRING" id="946122.A0A0C2S660"/>
<dbReference type="Gene3D" id="1.10.340.30">
    <property type="entry name" value="Hypothetical protein, domain 2"/>
    <property type="match status" value="1"/>
</dbReference>